<protein>
    <submittedName>
        <fullName evidence="2">DMT family transporter</fullName>
    </submittedName>
</protein>
<comment type="caution">
    <text evidence="2">The sequence shown here is derived from an EMBL/GenBank/DDBJ whole genome shotgun (WGS) entry which is preliminary data.</text>
</comment>
<keyword evidence="1" id="KW-0812">Transmembrane</keyword>
<feature type="transmembrane region" description="Helical" evidence="1">
    <location>
        <begin position="35"/>
        <end position="52"/>
    </location>
</feature>
<keyword evidence="1" id="KW-0472">Membrane</keyword>
<dbReference type="AlphaFoldDB" id="A0A6M0T4T2"/>
<name>A0A6M0T4T2_CLOBO</name>
<accession>A0A6M0T4T2</accession>
<organism evidence="2 3">
    <name type="scientific">Clostridium botulinum</name>
    <dbReference type="NCBI Taxonomy" id="1491"/>
    <lineage>
        <taxon>Bacteria</taxon>
        <taxon>Bacillati</taxon>
        <taxon>Bacillota</taxon>
        <taxon>Clostridia</taxon>
        <taxon>Eubacteriales</taxon>
        <taxon>Clostridiaceae</taxon>
        <taxon>Clostridium</taxon>
    </lineage>
</organism>
<feature type="transmembrane region" description="Helical" evidence="1">
    <location>
        <begin position="125"/>
        <end position="140"/>
    </location>
</feature>
<keyword evidence="1" id="KW-1133">Transmembrane helix</keyword>
<evidence type="ECO:0000256" key="1">
    <source>
        <dbReference type="SAM" id="Phobius"/>
    </source>
</evidence>
<evidence type="ECO:0000313" key="3">
    <source>
        <dbReference type="Proteomes" id="UP000473089"/>
    </source>
</evidence>
<dbReference type="Proteomes" id="UP000473089">
    <property type="component" value="Unassembled WGS sequence"/>
</dbReference>
<dbReference type="Pfam" id="PF04657">
    <property type="entry name" value="DMT_YdcZ"/>
    <property type="match status" value="1"/>
</dbReference>
<gene>
    <name evidence="2" type="ORF">EXM42_15780</name>
</gene>
<dbReference type="PANTHER" id="PTHR34821">
    <property type="entry name" value="INNER MEMBRANE PROTEIN YDCZ"/>
    <property type="match status" value="1"/>
</dbReference>
<reference evidence="2 3" key="1">
    <citation type="submission" date="2019-02" db="EMBL/GenBank/DDBJ databases">
        <title>Genome sequencing of Clostridium botulinum clinical isolates.</title>
        <authorList>
            <person name="Brunt J."/>
            <person name="Van Vliet A.H.M."/>
            <person name="Stringer S.C."/>
            <person name="Grant K.A."/>
            <person name="Carter A.C."/>
            <person name="Peck M.W."/>
        </authorList>
    </citation>
    <scope>NUCLEOTIDE SEQUENCE [LARGE SCALE GENOMIC DNA]</scope>
    <source>
        <strain evidence="2 3">R1125/03</strain>
    </source>
</reference>
<dbReference type="EMBL" id="SGJP01000042">
    <property type="protein sequence ID" value="NFA61792.1"/>
    <property type="molecule type" value="Genomic_DNA"/>
</dbReference>
<dbReference type="InterPro" id="IPR006750">
    <property type="entry name" value="YdcZ"/>
</dbReference>
<dbReference type="GO" id="GO:0005886">
    <property type="term" value="C:plasma membrane"/>
    <property type="evidence" value="ECO:0007669"/>
    <property type="project" value="TreeGrafter"/>
</dbReference>
<feature type="transmembrane region" description="Helical" evidence="1">
    <location>
        <begin position="90"/>
        <end position="113"/>
    </location>
</feature>
<sequence length="141" mass="15484">MKNNLISAFIGALIAIMTLFNGTLSNTFESYTSSIIIHVIGLFSITFVLLISRSKFRIQKEIPIYLYSAGAIGVFTVIFSNLSFSKLGVSLTLALGLLGQSLSSIFIDHFGLLGMKVIKFEKKKCIGLSFIILGIFIMTIF</sequence>
<evidence type="ECO:0000313" key="2">
    <source>
        <dbReference type="EMBL" id="NFA61792.1"/>
    </source>
</evidence>
<proteinExistence type="predicted"/>
<dbReference type="PANTHER" id="PTHR34821:SF2">
    <property type="entry name" value="INNER MEMBRANE PROTEIN YDCZ"/>
    <property type="match status" value="1"/>
</dbReference>
<feature type="transmembrane region" description="Helical" evidence="1">
    <location>
        <begin position="64"/>
        <end position="84"/>
    </location>
</feature>